<evidence type="ECO:0000313" key="6">
    <source>
        <dbReference type="Proteomes" id="UP000198926"/>
    </source>
</evidence>
<evidence type="ECO:0000256" key="3">
    <source>
        <dbReference type="ARBA" id="ARBA00022729"/>
    </source>
</evidence>
<evidence type="ECO:0000313" key="5">
    <source>
        <dbReference type="EMBL" id="SFS05165.1"/>
    </source>
</evidence>
<proteinExistence type="predicted"/>
<dbReference type="OrthoDB" id="7877320at2"/>
<dbReference type="Pfam" id="PF17802">
    <property type="entry name" value="SpaA"/>
    <property type="match status" value="2"/>
</dbReference>
<gene>
    <name evidence="5" type="ORF">SAMN05444714_0754</name>
</gene>
<feature type="domain" description="FHA" evidence="4">
    <location>
        <begin position="429"/>
        <end position="486"/>
    </location>
</feature>
<evidence type="ECO:0000259" key="4">
    <source>
        <dbReference type="PROSITE" id="PS50006"/>
    </source>
</evidence>
<evidence type="ECO:0000256" key="2">
    <source>
        <dbReference type="ARBA" id="ARBA00022525"/>
    </source>
</evidence>
<dbReference type="Proteomes" id="UP000198926">
    <property type="component" value="Unassembled WGS sequence"/>
</dbReference>
<dbReference type="PANTHER" id="PTHR23303">
    <property type="entry name" value="CARBOXYPEPTIDASE REGULATORY REGION-CONTAINING"/>
    <property type="match status" value="1"/>
</dbReference>
<dbReference type="Pfam" id="PF17210">
    <property type="entry name" value="SdrD_B"/>
    <property type="match status" value="1"/>
</dbReference>
<dbReference type="AlphaFoldDB" id="A0A1I6LNX7"/>
<dbReference type="InterPro" id="IPR033764">
    <property type="entry name" value="Sdr_B"/>
</dbReference>
<dbReference type="InterPro" id="IPR041033">
    <property type="entry name" value="SpaA_PFL_dom_1"/>
</dbReference>
<sequence>MTDQINVLLSDDEIIDDGLAVATDLDDYAPGSTAEILASGVDIGGTVTFKIDHVSGPGEDGIYGTADDTIVDLGGDGHESWSVTDGGEGDLDGLENGSITTQWYVNPDDSLDETFILAATSETDVAYWSFTDSLPAPIGISQVESDLDLTALDSPDYQDESGAVWTNDIFGAGTGVISPFVRIQATGNDSSQDGINTSGEINNDEKAQANGYTRDLLLSEVALFNASNNEVLDGIDPDDPTDDFAGNFYEFRLDINENSNAKGEQYISLDEVMIFVSTEANLTLSSGYIVDNKSSTDLTNELLATNSLDASQLALVYDLDALNDNWVALNYDLQAGSGVGDIALYIKQSDFTDAISLLNDTDAGSTFDGTASTTYVYLISSMGAEGVGEAPELNADDTYANSGQTQAADWGISDGFEEWSVLKAQPFGAIQGYKYQDDNADGILNGDESGISGWHIYLYADANGDGQFTINDVYNVDGTPISPVRQSQTLTLEAAGGDATLVGSYSFDGVAVGDYWLVEQNFEGWFNSDENSKTFIDPLTNEEVLFVHSDLISVTTGDIIGDTDAERETTSFLNYQKVAISGIKYEDGDADAATTNDQTPLAGVTIYLFFADGTPVLGTGGNQLTAVTGADGKYSFTDLDPGDYIVSETDTFGDSDDGTASSVTVGTGETAKTYYAVDDITETGTISLASGQSSDTNDFLNYQKVAISGIKYEDGDADAATTNDQTPLAGVTIYLFFADGTPVLGTGGNQLTAVTGADGKYSFTDLDPGDYIVSETDTFGDSDDGTASSVTVGTGETAKTYYAVDDITETGTISLASGQSSDTNDFLNYEAGTIQGYKFWDMDRSGTWDFEDTNNNGVRDDEEVALAGGEAGAKGWTIELYQDDGDEIFNEITPIRTTVSDETGFWSFDDLEMGIYFVKEVLQPGYVQTTPDAFGDGFFKVEISASGEVVLSDMAGDLLLFGNDMIDGPGVRTPGFWQSKLGQTFWNGDPADDGDIQDRGIEKTGDEFADDDVIVLRYGEQPDENTNPDEIPPYWDLIGDGELRLLIGDWDWSAVQEGDEEWYLDGAGITLVEALNALQGNGLDGEKNRGKDWGKTELIERDLVASWLNVMAGNDPNMTTPLGEDAMYWIDQAIYYLNGLNEADRGDKKAAWGSGVRYDSDNDGDIDSDDAFTESGSDIHTALDGWNNSGDLYAFNVAFDGDNGGTVSAQSYYSAEDQYEGVA</sequence>
<dbReference type="GO" id="GO:0005576">
    <property type="term" value="C:extracellular region"/>
    <property type="evidence" value="ECO:0007669"/>
    <property type="project" value="UniProtKB-SubCell"/>
</dbReference>
<keyword evidence="2" id="KW-0964">Secreted</keyword>
<accession>A0A1I6LNX7</accession>
<keyword evidence="6" id="KW-1185">Reference proteome</keyword>
<organism evidence="5 6">
    <name type="scientific">Yoonia litorea</name>
    <dbReference type="NCBI Taxonomy" id="1123755"/>
    <lineage>
        <taxon>Bacteria</taxon>
        <taxon>Pseudomonadati</taxon>
        <taxon>Pseudomonadota</taxon>
        <taxon>Alphaproteobacteria</taxon>
        <taxon>Rhodobacterales</taxon>
        <taxon>Paracoccaceae</taxon>
        <taxon>Yoonia</taxon>
    </lineage>
</organism>
<dbReference type="RefSeq" id="WP_090204120.1">
    <property type="nucleotide sequence ID" value="NZ_FOZM01000001.1"/>
</dbReference>
<evidence type="ECO:0000256" key="1">
    <source>
        <dbReference type="ARBA" id="ARBA00004613"/>
    </source>
</evidence>
<dbReference type="SUPFAM" id="SSF117074">
    <property type="entry name" value="Hypothetical protein PA1324"/>
    <property type="match status" value="3"/>
</dbReference>
<dbReference type="InterPro" id="IPR051417">
    <property type="entry name" value="SDr/BOS_complex"/>
</dbReference>
<name>A0A1I6LNX7_9RHOB</name>
<reference evidence="5 6" key="1">
    <citation type="submission" date="2016-10" db="EMBL/GenBank/DDBJ databases">
        <authorList>
            <person name="de Groot N.N."/>
        </authorList>
    </citation>
    <scope>NUCLEOTIDE SEQUENCE [LARGE SCALE GENOMIC DNA]</scope>
    <source>
        <strain evidence="5 6">DSM 29433</strain>
    </source>
</reference>
<protein>
    <submittedName>
        <fullName evidence="5">Cna protein B-type domain-containing protein</fullName>
    </submittedName>
</protein>
<dbReference type="STRING" id="1123755.SAMN05444714_0754"/>
<keyword evidence="3" id="KW-0732">Signal</keyword>
<comment type="subcellular location">
    <subcellularLocation>
        <location evidence="1">Secreted</location>
    </subcellularLocation>
</comment>
<dbReference type="EMBL" id="FOZM01000001">
    <property type="protein sequence ID" value="SFS05165.1"/>
    <property type="molecule type" value="Genomic_DNA"/>
</dbReference>
<dbReference type="InterPro" id="IPR000253">
    <property type="entry name" value="FHA_dom"/>
</dbReference>
<dbReference type="InterPro" id="IPR013783">
    <property type="entry name" value="Ig-like_fold"/>
</dbReference>
<dbReference type="Gene3D" id="2.60.40.10">
    <property type="entry name" value="Immunoglobulins"/>
    <property type="match status" value="4"/>
</dbReference>
<dbReference type="PROSITE" id="PS50006">
    <property type="entry name" value="FHA_DOMAIN"/>
    <property type="match status" value="1"/>
</dbReference>